<organism evidence="2">
    <name type="scientific">Phaffia rhodozyma</name>
    <name type="common">Yeast</name>
    <name type="synonym">Xanthophyllomyces dendrorhous</name>
    <dbReference type="NCBI Taxonomy" id="264483"/>
    <lineage>
        <taxon>Eukaryota</taxon>
        <taxon>Fungi</taxon>
        <taxon>Dikarya</taxon>
        <taxon>Basidiomycota</taxon>
        <taxon>Agaricomycotina</taxon>
        <taxon>Tremellomycetes</taxon>
        <taxon>Cystofilobasidiales</taxon>
        <taxon>Mrakiaceae</taxon>
        <taxon>Phaffia</taxon>
    </lineage>
</organism>
<dbReference type="Pfam" id="PF13911">
    <property type="entry name" value="AhpC-TSA_2"/>
    <property type="match status" value="1"/>
</dbReference>
<evidence type="ECO:0000313" key="2">
    <source>
        <dbReference type="EMBL" id="CED84129.1"/>
    </source>
</evidence>
<dbReference type="AlphaFoldDB" id="A0A0F7STY0"/>
<evidence type="ECO:0000256" key="1">
    <source>
        <dbReference type="SAM" id="MobiDB-lite"/>
    </source>
</evidence>
<dbReference type="InterPro" id="IPR036249">
    <property type="entry name" value="Thioredoxin-like_sf"/>
</dbReference>
<dbReference type="Gene3D" id="3.40.30.10">
    <property type="entry name" value="Glutaredoxin"/>
    <property type="match status" value="1"/>
</dbReference>
<feature type="compositionally biased region" description="Polar residues" evidence="1">
    <location>
        <begin position="114"/>
        <end position="135"/>
    </location>
</feature>
<reference evidence="2" key="1">
    <citation type="submission" date="2014-08" db="EMBL/GenBank/DDBJ databases">
        <authorList>
            <person name="Sharma Rahul"/>
            <person name="Thines Marco"/>
        </authorList>
    </citation>
    <scope>NUCLEOTIDE SEQUENCE</scope>
</reference>
<dbReference type="SUPFAM" id="SSF52833">
    <property type="entry name" value="Thioredoxin-like"/>
    <property type="match status" value="1"/>
</dbReference>
<name>A0A0F7STY0_PHARH</name>
<sequence>MAIPDSTSNSRASGLMDSTTAVSSDTTPVVSQTKTLLPPSYLRRIPVPSLSPSLDNMSALATQSHSDTYPDIDLNTLGRPVSSLVHTPSAGSRTPASLYADFIPMSNPMAGRSGSPSYDRQAQTPSPAFMSSPTMSHRLAPDAPSDEMHPTYPPSPTLQDFAALKSSSPNGAPNKKLSGFIYQKKMRSGQSDSASSESIQNAGSAGPLNPEDTSTLLRNTSQNSYGTNGTHRATSTSSKSSKQKLPNVEPFTKYNIPSATKLIEAGECEILSELGESVKFSDILAEEKGWKTAVFFIRHFWCGQCQNFMSNSILQLDINVLRRNRIKVIIISNGHWQIIKKYRHLFHCPFPIYVDGPRKLYNRLGMTKLTNDFGPLAQSKRSAYNRDTVPIQLAKGIGNGLFRLPLRDMGKLVQLGGEFVFDDTKTCTFAHRMTNTSDHMEAVDLVAEAGVDPAEFTCLLTPRARRVELPAATSSSGGQADRPEEKPNMKLTLDIQSGGFASEFENEPGWQDRRQDELSRIRAKREERRAGRLRSAKAWTAPADITPGEFDHVHIPRLTPTPSEKSAADEFQAGEPARQAELMAIALAIAEEEEEDERIRNEDLERVRVWSEEEQDAYLGRAIVVDVTSEAGSEGQSGEKTRARLDSMTIGSEMGSSVDGGSSYHPETRSARFLSVGGDSFSSGAY</sequence>
<feature type="region of interest" description="Disordered" evidence="1">
    <location>
        <begin position="110"/>
        <end position="246"/>
    </location>
</feature>
<dbReference type="PANTHER" id="PTHR28630">
    <property type="match status" value="1"/>
</dbReference>
<feature type="compositionally biased region" description="Polar residues" evidence="1">
    <location>
        <begin position="188"/>
        <end position="203"/>
    </location>
</feature>
<dbReference type="PANTHER" id="PTHR28630:SF3">
    <property type="entry name" value="PEROXIREDOXIN-LIKE 2C"/>
    <property type="match status" value="1"/>
</dbReference>
<dbReference type="EMBL" id="LN483157">
    <property type="protein sequence ID" value="CED84129.1"/>
    <property type="molecule type" value="Genomic_DNA"/>
</dbReference>
<protein>
    <submittedName>
        <fullName evidence="2">Uncharacterized conserved protein</fullName>
    </submittedName>
</protein>
<feature type="region of interest" description="Disordered" evidence="1">
    <location>
        <begin position="469"/>
        <end position="488"/>
    </location>
</feature>
<dbReference type="InterPro" id="IPR032801">
    <property type="entry name" value="PXL2A/B/C"/>
</dbReference>
<feature type="region of interest" description="Disordered" evidence="1">
    <location>
        <begin position="629"/>
        <end position="686"/>
    </location>
</feature>
<feature type="compositionally biased region" description="Polar residues" evidence="1">
    <location>
        <begin position="211"/>
        <end position="233"/>
    </location>
</feature>
<proteinExistence type="predicted"/>
<dbReference type="CDD" id="cd02970">
    <property type="entry name" value="PRX_like2"/>
    <property type="match status" value="1"/>
</dbReference>
<feature type="region of interest" description="Disordered" evidence="1">
    <location>
        <begin position="1"/>
        <end position="31"/>
    </location>
</feature>
<accession>A0A0F7STY0</accession>